<protein>
    <submittedName>
        <fullName evidence="2">Uncharacterized protein</fullName>
    </submittedName>
</protein>
<sequence>MPFFTPPSSKHPSKKHAPVFAGLDDPFNFPTSKMQYNSRTTSPTWTTASTDSGHGSTVPLDPHAHTSSRNRRTLQKDGRGRWRVRGYGVQSWDNGCSGSEPRKRDARANRDMEIGKGDGQVWTPDPRRTFTGMLCDDPPREKEKWYTTRIYVRALERRERSEGATQMQRCMAPVLRRPAKTGTGLMKGRVGSAQWGIESAFRPPSPRETTHRGRARDASALLPSHPLERSRSPSPPSEVERRFPLRSPRRRSLTPLGILTSSERRSPPAPLGISMRERKGSVLYSCFPSDEPESDHVFEAADEHASEAGNGVDCAGSVYAYSLYARSIDANAGARSSSLSLCASLCDEGSAVAERTGVVLARTALVTRAHRVKVRSPGLKRSVDGA</sequence>
<dbReference type="Proteomes" id="UP000800082">
    <property type="component" value="Unassembled WGS sequence"/>
</dbReference>
<gene>
    <name evidence="2" type="ORF">M421DRAFT_95886</name>
</gene>
<accession>A0A6A5R6M1</accession>
<feature type="compositionally biased region" description="Polar residues" evidence="1">
    <location>
        <begin position="1"/>
        <end position="10"/>
    </location>
</feature>
<feature type="region of interest" description="Disordered" evidence="1">
    <location>
        <begin position="1"/>
        <end position="79"/>
    </location>
</feature>
<name>A0A6A5R6M1_9PLEO</name>
<feature type="compositionally biased region" description="Low complexity" evidence="1">
    <location>
        <begin position="38"/>
        <end position="52"/>
    </location>
</feature>
<feature type="compositionally biased region" description="Basic and acidic residues" evidence="1">
    <location>
        <begin position="208"/>
        <end position="217"/>
    </location>
</feature>
<dbReference type="GeneID" id="54356015"/>
<keyword evidence="3" id="KW-1185">Reference proteome</keyword>
<dbReference type="RefSeq" id="XP_033444028.1">
    <property type="nucleotide sequence ID" value="XM_033598348.1"/>
</dbReference>
<reference evidence="2" key="1">
    <citation type="journal article" date="2020" name="Stud. Mycol.">
        <title>101 Dothideomycetes genomes: a test case for predicting lifestyles and emergence of pathogens.</title>
        <authorList>
            <person name="Haridas S."/>
            <person name="Albert R."/>
            <person name="Binder M."/>
            <person name="Bloem J."/>
            <person name="Labutti K."/>
            <person name="Salamov A."/>
            <person name="Andreopoulos B."/>
            <person name="Baker S."/>
            <person name="Barry K."/>
            <person name="Bills G."/>
            <person name="Bluhm B."/>
            <person name="Cannon C."/>
            <person name="Castanera R."/>
            <person name="Culley D."/>
            <person name="Daum C."/>
            <person name="Ezra D."/>
            <person name="Gonzalez J."/>
            <person name="Henrissat B."/>
            <person name="Kuo A."/>
            <person name="Liang C."/>
            <person name="Lipzen A."/>
            <person name="Lutzoni F."/>
            <person name="Magnuson J."/>
            <person name="Mondo S."/>
            <person name="Nolan M."/>
            <person name="Ohm R."/>
            <person name="Pangilinan J."/>
            <person name="Park H.-J."/>
            <person name="Ramirez L."/>
            <person name="Alfaro M."/>
            <person name="Sun H."/>
            <person name="Tritt A."/>
            <person name="Yoshinaga Y."/>
            <person name="Zwiers L.-H."/>
            <person name="Turgeon B."/>
            <person name="Goodwin S."/>
            <person name="Spatafora J."/>
            <person name="Crous P."/>
            <person name="Grigoriev I."/>
        </authorList>
    </citation>
    <scope>NUCLEOTIDE SEQUENCE</scope>
    <source>
        <strain evidence="2">CBS 183.55</strain>
    </source>
</reference>
<evidence type="ECO:0000313" key="3">
    <source>
        <dbReference type="Proteomes" id="UP000800082"/>
    </source>
</evidence>
<proteinExistence type="predicted"/>
<dbReference type="AlphaFoldDB" id="A0A6A5R6M1"/>
<evidence type="ECO:0000313" key="2">
    <source>
        <dbReference type="EMBL" id="KAF1923775.1"/>
    </source>
</evidence>
<organism evidence="2 3">
    <name type="scientific">Didymella exigua CBS 183.55</name>
    <dbReference type="NCBI Taxonomy" id="1150837"/>
    <lineage>
        <taxon>Eukaryota</taxon>
        <taxon>Fungi</taxon>
        <taxon>Dikarya</taxon>
        <taxon>Ascomycota</taxon>
        <taxon>Pezizomycotina</taxon>
        <taxon>Dothideomycetes</taxon>
        <taxon>Pleosporomycetidae</taxon>
        <taxon>Pleosporales</taxon>
        <taxon>Pleosporineae</taxon>
        <taxon>Didymellaceae</taxon>
        <taxon>Didymella</taxon>
    </lineage>
</organism>
<feature type="region of interest" description="Disordered" evidence="1">
    <location>
        <begin position="195"/>
        <end position="273"/>
    </location>
</feature>
<dbReference type="EMBL" id="ML979001">
    <property type="protein sequence ID" value="KAF1923775.1"/>
    <property type="molecule type" value="Genomic_DNA"/>
</dbReference>
<evidence type="ECO:0000256" key="1">
    <source>
        <dbReference type="SAM" id="MobiDB-lite"/>
    </source>
</evidence>
<feature type="region of interest" description="Disordered" evidence="1">
    <location>
        <begin position="114"/>
        <end position="135"/>
    </location>
</feature>
<dbReference type="OrthoDB" id="3790240at2759"/>